<proteinExistence type="predicted"/>
<sequence>MSIFDRYVRQNHPALADDLIAARKSLQLAMPKSPQLRTGSIYANIMGAISCAQLREGLAEYASSSPVPPGKPPLDTPSIVAPWDAVKGDILFRFLDPPHIINCINLGVVPLGPHTDGKHFSFAALDHQPSYDPVFPSLLKDTDYYKLSPAVTAFVPSIHLQNFWDTMSWLVSFGGITYSNQKFPDFRGDFFHPYYGNLRKVYINTFEITVSRFFAESIQFEGLRIGSTREARRLLRALYALLGTSSTPDRLAATNHPYCVFIDQFLRLLNISLGKTVPAVPALYALHAKLKGITDSYHLKIADIRGLVDRLLRAADVDDEETQKALDAALADAPQAIVFGCPSSVVRSAFCLSAFQRKPKSIIFVNTPNMANVGAFTITSLFYQRCIAEILQRVNISVAILSPDKFVEAYRAKRTYTSRLFVGVMNFLDDNYVLCERGLGQVMTAMISPQTYAVSGSRAKRLDAFKEEGYADSLAAFIWTPDNGYFHSALKHYEIVPKRAFSRLEKYAGLRFDALATDKI</sequence>
<reference evidence="1 2" key="1">
    <citation type="journal article" date="2015" name="Nature">
        <title>rRNA introns, odd ribosomes, and small enigmatic genomes across a large radiation of phyla.</title>
        <authorList>
            <person name="Brown C.T."/>
            <person name="Hug L.A."/>
            <person name="Thomas B.C."/>
            <person name="Sharon I."/>
            <person name="Castelle C.J."/>
            <person name="Singh A."/>
            <person name="Wilkins M.J."/>
            <person name="Williams K.H."/>
            <person name="Banfield J.F."/>
        </authorList>
    </citation>
    <scope>NUCLEOTIDE SEQUENCE [LARGE SCALE GENOMIC DNA]</scope>
</reference>
<organism evidence="1 2">
    <name type="scientific">Candidatus Magasanikbacteria bacterium GW2011_GWA2_42_32</name>
    <dbReference type="NCBI Taxonomy" id="1619039"/>
    <lineage>
        <taxon>Bacteria</taxon>
        <taxon>Candidatus Magasanikiibacteriota</taxon>
    </lineage>
</organism>
<comment type="caution">
    <text evidence="1">The sequence shown here is derived from an EMBL/GenBank/DDBJ whole genome shotgun (WGS) entry which is preliminary data.</text>
</comment>
<gene>
    <name evidence="1" type="ORF">UV20_C0001G0239</name>
</gene>
<name>A0A0G1A9G6_9BACT</name>
<evidence type="ECO:0000313" key="1">
    <source>
        <dbReference type="EMBL" id="KKS57599.1"/>
    </source>
</evidence>
<evidence type="ECO:0000313" key="2">
    <source>
        <dbReference type="Proteomes" id="UP000034837"/>
    </source>
</evidence>
<dbReference type="EMBL" id="LCDO01000001">
    <property type="protein sequence ID" value="KKS57599.1"/>
    <property type="molecule type" value="Genomic_DNA"/>
</dbReference>
<protein>
    <submittedName>
        <fullName evidence="1">Uncharacterized protein</fullName>
    </submittedName>
</protein>
<dbReference type="AlphaFoldDB" id="A0A0G1A9G6"/>
<dbReference type="Proteomes" id="UP000034837">
    <property type="component" value="Unassembled WGS sequence"/>
</dbReference>
<accession>A0A0G1A9G6</accession>